<dbReference type="GO" id="GO:0008703">
    <property type="term" value="F:5-amino-6-(5-phosphoribosylamino)uracil reductase activity"/>
    <property type="evidence" value="ECO:0007669"/>
    <property type="project" value="InterPro"/>
</dbReference>
<dbReference type="SUPFAM" id="SSF53597">
    <property type="entry name" value="Dihydrofolate reductase-like"/>
    <property type="match status" value="1"/>
</dbReference>
<dbReference type="InterPro" id="IPR050765">
    <property type="entry name" value="Riboflavin_Biosynth_HTPR"/>
</dbReference>
<dbReference type="Proteomes" id="UP000657385">
    <property type="component" value="Unassembled WGS sequence"/>
</dbReference>
<dbReference type="RefSeq" id="WP_196194933.1">
    <property type="nucleotide sequence ID" value="NZ_JADPRT010000006.1"/>
</dbReference>
<dbReference type="PANTHER" id="PTHR38011">
    <property type="entry name" value="DIHYDROFOLATE REDUCTASE FAMILY PROTEIN (AFU_ORTHOLOGUE AFUA_8G06820)"/>
    <property type="match status" value="1"/>
</dbReference>
<gene>
    <name evidence="2" type="ORF">I2501_17315</name>
</gene>
<dbReference type="EMBL" id="JADPRT010000006">
    <property type="protein sequence ID" value="MBF9069784.1"/>
    <property type="molecule type" value="Genomic_DNA"/>
</dbReference>
<dbReference type="Pfam" id="PF01872">
    <property type="entry name" value="RibD_C"/>
    <property type="match status" value="1"/>
</dbReference>
<evidence type="ECO:0000259" key="1">
    <source>
        <dbReference type="Pfam" id="PF01872"/>
    </source>
</evidence>
<keyword evidence="3" id="KW-1185">Reference proteome</keyword>
<evidence type="ECO:0000313" key="2">
    <source>
        <dbReference type="EMBL" id="MBF9069784.1"/>
    </source>
</evidence>
<dbReference type="AlphaFoldDB" id="A0A931FGP3"/>
<protein>
    <submittedName>
        <fullName evidence="2">Dihydrofolate reductase family protein</fullName>
    </submittedName>
</protein>
<reference evidence="2" key="1">
    <citation type="submission" date="2020-11" db="EMBL/GenBank/DDBJ databases">
        <title>Isolation and identification of active actinomycetes.</title>
        <authorList>
            <person name="Yu B."/>
        </authorList>
    </citation>
    <scope>NUCLEOTIDE SEQUENCE</scope>
    <source>
        <strain evidence="2">NEAU-YB345</strain>
    </source>
</reference>
<dbReference type="PANTHER" id="PTHR38011:SF11">
    <property type="entry name" value="2,5-DIAMINO-6-RIBOSYLAMINO-4(3H)-PYRIMIDINONE 5'-PHOSPHATE REDUCTASE"/>
    <property type="match status" value="1"/>
</dbReference>
<name>A0A931FGP3_9ACTN</name>
<evidence type="ECO:0000313" key="3">
    <source>
        <dbReference type="Proteomes" id="UP000657385"/>
    </source>
</evidence>
<dbReference type="GO" id="GO:0009231">
    <property type="term" value="P:riboflavin biosynthetic process"/>
    <property type="evidence" value="ECO:0007669"/>
    <property type="project" value="InterPro"/>
</dbReference>
<sequence length="197" mass="22008">MRNVVLFMSMSLDGYSEGLDRDISWHRVDEDLHHYLNQRLRPAAAFLSGRVTHELMAAFWPTADAAPDASPAVAEFAEIWRTKPKTAYSRTLTADRLDWNTTVRHEVDPAEIRALQAAPADGDLGDGELVVGGAVLARTFRELDLIDAYHICVHPVILGRGRPLFQELTATQDLRLLDARTFGNGVVALEYARDRRA</sequence>
<proteinExistence type="predicted"/>
<accession>A0A931FGP3</accession>
<dbReference type="InterPro" id="IPR024072">
    <property type="entry name" value="DHFR-like_dom_sf"/>
</dbReference>
<comment type="caution">
    <text evidence="2">The sequence shown here is derived from an EMBL/GenBank/DDBJ whole genome shotgun (WGS) entry which is preliminary data.</text>
</comment>
<organism evidence="2 3">
    <name type="scientific">Streptacidiphilus fuscans</name>
    <dbReference type="NCBI Taxonomy" id="2789292"/>
    <lineage>
        <taxon>Bacteria</taxon>
        <taxon>Bacillati</taxon>
        <taxon>Actinomycetota</taxon>
        <taxon>Actinomycetes</taxon>
        <taxon>Kitasatosporales</taxon>
        <taxon>Streptomycetaceae</taxon>
        <taxon>Streptacidiphilus</taxon>
    </lineage>
</organism>
<dbReference type="InterPro" id="IPR002734">
    <property type="entry name" value="RibDG_C"/>
</dbReference>
<dbReference type="Gene3D" id="3.40.430.10">
    <property type="entry name" value="Dihydrofolate Reductase, subunit A"/>
    <property type="match status" value="1"/>
</dbReference>
<feature type="domain" description="Bacterial bifunctional deaminase-reductase C-terminal" evidence="1">
    <location>
        <begin position="3"/>
        <end position="187"/>
    </location>
</feature>